<dbReference type="GO" id="GO:0004022">
    <property type="term" value="F:alcohol dehydrogenase (NAD+) activity"/>
    <property type="evidence" value="ECO:0007669"/>
    <property type="project" value="TreeGrafter"/>
</dbReference>
<keyword evidence="4" id="KW-0862">Zinc</keyword>
<dbReference type="GO" id="GO:0005737">
    <property type="term" value="C:cytoplasm"/>
    <property type="evidence" value="ECO:0007669"/>
    <property type="project" value="TreeGrafter"/>
</dbReference>
<dbReference type="Pfam" id="PF00107">
    <property type="entry name" value="ADH_zinc_N"/>
    <property type="match status" value="1"/>
</dbReference>
<keyword evidence="5" id="KW-0560">Oxidoreductase</keyword>
<protein>
    <submittedName>
        <fullName evidence="8">SPOSA6832_03429-mRNA-1:cds</fullName>
    </submittedName>
</protein>
<keyword evidence="9" id="KW-1185">Reference proteome</keyword>
<feature type="non-terminal residue" evidence="8">
    <location>
        <position position="1"/>
    </location>
</feature>
<sequence>MTLPKTYKAAQISAKSAPFEIVERELKQPQEGQILVKVLASGVCHSDSVVVDQSMPIPLPKVPGHEIVGDVVSVGPGEKRWKVGDRVGSGWHGGHCFVCKSCLAGDFITASDGHLIIQYLLTYPDRRTQCENENINGVITDGGHAEYVILRTESVASIPTDIEPAKAAPLLTTFNSLRHMDIHPGDVVAVQGVGGLGHLAIQFARQMGYKTVALSQTDSKRQLAMDLGAHVYVDGSKEDHGEALQKLGGAKVIMAVAPSGEAIAKLIGGLAIGKPTPVLQPSQLSLTFLFPRATGGQLLILAIADQLTVPMVCVLALLPPTPWANSDLCFLRTDALFPPFAPLYRPLVQKRLQIRGWPSGSAYDSEECIQFAQVSGVECQVQTYPLEKIQEAYDSMMNGSARFRAVITF</sequence>
<evidence type="ECO:0000256" key="2">
    <source>
        <dbReference type="ARBA" id="ARBA00008072"/>
    </source>
</evidence>
<feature type="domain" description="Alcohol dehydrogenase-like N-terminal" evidence="7">
    <location>
        <begin position="31"/>
        <end position="159"/>
    </location>
</feature>
<dbReference type="SUPFAM" id="SSF51735">
    <property type="entry name" value="NAD(P)-binding Rossmann-fold domains"/>
    <property type="match status" value="1"/>
</dbReference>
<dbReference type="PANTHER" id="PTHR42940:SF7">
    <property type="entry name" value="ALCOHOL DEHYDROGENASE-LIKE N-TERMINAL DOMAIN-CONTAINING PROTEIN"/>
    <property type="match status" value="1"/>
</dbReference>
<dbReference type="PANTHER" id="PTHR42940">
    <property type="entry name" value="ALCOHOL DEHYDROGENASE 1-RELATED"/>
    <property type="match status" value="1"/>
</dbReference>
<comment type="cofactor">
    <cofactor evidence="1">
        <name>Zn(2+)</name>
        <dbReference type="ChEBI" id="CHEBI:29105"/>
    </cofactor>
</comment>
<gene>
    <name evidence="8" type="primary">SPOSA6832_03429</name>
</gene>
<evidence type="ECO:0000259" key="7">
    <source>
        <dbReference type="Pfam" id="PF08240"/>
    </source>
</evidence>
<comment type="similarity">
    <text evidence="2">Belongs to the zinc-containing alcohol dehydrogenase family.</text>
</comment>
<dbReference type="OrthoDB" id="1560166at2759"/>
<organism evidence="8 9">
    <name type="scientific">Sporidiobolus salmonicolor</name>
    <name type="common">Yeast-like fungus</name>
    <name type="synonym">Sporobolomyces salmonicolor</name>
    <dbReference type="NCBI Taxonomy" id="5005"/>
    <lineage>
        <taxon>Eukaryota</taxon>
        <taxon>Fungi</taxon>
        <taxon>Dikarya</taxon>
        <taxon>Basidiomycota</taxon>
        <taxon>Pucciniomycotina</taxon>
        <taxon>Microbotryomycetes</taxon>
        <taxon>Sporidiobolales</taxon>
        <taxon>Sporidiobolaceae</taxon>
        <taxon>Sporobolomyces</taxon>
    </lineage>
</organism>
<evidence type="ECO:0000256" key="4">
    <source>
        <dbReference type="ARBA" id="ARBA00022833"/>
    </source>
</evidence>
<evidence type="ECO:0000313" key="8">
    <source>
        <dbReference type="EMBL" id="CEQ41693.1"/>
    </source>
</evidence>
<dbReference type="InterPro" id="IPR013154">
    <property type="entry name" value="ADH-like_N"/>
</dbReference>
<dbReference type="Proteomes" id="UP000243876">
    <property type="component" value="Unassembled WGS sequence"/>
</dbReference>
<evidence type="ECO:0000256" key="3">
    <source>
        <dbReference type="ARBA" id="ARBA00022723"/>
    </source>
</evidence>
<keyword evidence="3" id="KW-0479">Metal-binding</keyword>
<name>A0A0D6EPK5_SPOSA</name>
<dbReference type="SUPFAM" id="SSF50129">
    <property type="entry name" value="GroES-like"/>
    <property type="match status" value="1"/>
</dbReference>
<dbReference type="EMBL" id="CENE01000016">
    <property type="protein sequence ID" value="CEQ41693.1"/>
    <property type="molecule type" value="Genomic_DNA"/>
</dbReference>
<dbReference type="InterPro" id="IPR036291">
    <property type="entry name" value="NAD(P)-bd_dom_sf"/>
</dbReference>
<evidence type="ECO:0000256" key="1">
    <source>
        <dbReference type="ARBA" id="ARBA00001947"/>
    </source>
</evidence>
<proteinExistence type="inferred from homology"/>
<accession>A0A0D6EPK5</accession>
<dbReference type="AlphaFoldDB" id="A0A0D6EPK5"/>
<dbReference type="Pfam" id="PF08240">
    <property type="entry name" value="ADH_N"/>
    <property type="match status" value="1"/>
</dbReference>
<feature type="domain" description="Alcohol dehydrogenase-like C-terminal" evidence="6">
    <location>
        <begin position="195"/>
        <end position="267"/>
    </location>
</feature>
<reference evidence="9" key="1">
    <citation type="submission" date="2015-02" db="EMBL/GenBank/DDBJ databases">
        <authorList>
            <person name="Gon?alves P."/>
        </authorList>
    </citation>
    <scope>NUCLEOTIDE SEQUENCE [LARGE SCALE GENOMIC DNA]</scope>
</reference>
<evidence type="ECO:0000313" key="9">
    <source>
        <dbReference type="Proteomes" id="UP000243876"/>
    </source>
</evidence>
<dbReference type="Gene3D" id="3.40.50.720">
    <property type="entry name" value="NAD(P)-binding Rossmann-like Domain"/>
    <property type="match status" value="2"/>
</dbReference>
<dbReference type="GO" id="GO:0046872">
    <property type="term" value="F:metal ion binding"/>
    <property type="evidence" value="ECO:0007669"/>
    <property type="project" value="UniProtKB-KW"/>
</dbReference>
<evidence type="ECO:0000256" key="5">
    <source>
        <dbReference type="ARBA" id="ARBA00023002"/>
    </source>
</evidence>
<dbReference type="InterPro" id="IPR011032">
    <property type="entry name" value="GroES-like_sf"/>
</dbReference>
<evidence type="ECO:0000259" key="6">
    <source>
        <dbReference type="Pfam" id="PF00107"/>
    </source>
</evidence>
<dbReference type="Gene3D" id="3.90.180.10">
    <property type="entry name" value="Medium-chain alcohol dehydrogenases, catalytic domain"/>
    <property type="match status" value="2"/>
</dbReference>
<dbReference type="InterPro" id="IPR013149">
    <property type="entry name" value="ADH-like_C"/>
</dbReference>